<comment type="caution">
    <text evidence="3">The sequence shown here is derived from an EMBL/GenBank/DDBJ whole genome shotgun (WGS) entry which is preliminary data.</text>
</comment>
<evidence type="ECO:0000259" key="2">
    <source>
        <dbReference type="Pfam" id="PF17408"/>
    </source>
</evidence>
<dbReference type="InterPro" id="IPR035372">
    <property type="entry name" value="MCD_N"/>
</dbReference>
<dbReference type="Gene3D" id="3.40.630.150">
    <property type="entry name" value="Malonyl-CoA decarboxylase, catalytic domain"/>
    <property type="match status" value="1"/>
</dbReference>
<dbReference type="AlphaFoldDB" id="A0AAW1Q5B9"/>
<keyword evidence="4" id="KW-1185">Reference proteome</keyword>
<feature type="domain" description="Malonyl-CoA decarboxylase C-terminal" evidence="1">
    <location>
        <begin position="124"/>
        <end position="409"/>
    </location>
</feature>
<dbReference type="GO" id="GO:0005759">
    <property type="term" value="C:mitochondrial matrix"/>
    <property type="evidence" value="ECO:0007669"/>
    <property type="project" value="TreeGrafter"/>
</dbReference>
<dbReference type="GO" id="GO:0006085">
    <property type="term" value="P:acetyl-CoA biosynthetic process"/>
    <property type="evidence" value="ECO:0007669"/>
    <property type="project" value="TreeGrafter"/>
</dbReference>
<gene>
    <name evidence="3" type="ORF">WJX72_000493</name>
</gene>
<organism evidence="3 4">
    <name type="scientific">[Myrmecia] bisecta</name>
    <dbReference type="NCBI Taxonomy" id="41462"/>
    <lineage>
        <taxon>Eukaryota</taxon>
        <taxon>Viridiplantae</taxon>
        <taxon>Chlorophyta</taxon>
        <taxon>core chlorophytes</taxon>
        <taxon>Trebouxiophyceae</taxon>
        <taxon>Trebouxiales</taxon>
        <taxon>Trebouxiaceae</taxon>
        <taxon>Myrmecia</taxon>
    </lineage>
</organism>
<dbReference type="GO" id="GO:0050080">
    <property type="term" value="F:malonyl-CoA decarboxylase activity"/>
    <property type="evidence" value="ECO:0007669"/>
    <property type="project" value="InterPro"/>
</dbReference>
<feature type="domain" description="Malonyl-CoA decarboxylase N-terminal" evidence="2">
    <location>
        <begin position="24"/>
        <end position="121"/>
    </location>
</feature>
<dbReference type="GO" id="GO:2001294">
    <property type="term" value="P:malonyl-CoA catabolic process"/>
    <property type="evidence" value="ECO:0007669"/>
    <property type="project" value="TreeGrafter"/>
</dbReference>
<evidence type="ECO:0000313" key="4">
    <source>
        <dbReference type="Proteomes" id="UP001489004"/>
    </source>
</evidence>
<dbReference type="InterPro" id="IPR007956">
    <property type="entry name" value="Malonyl_CoA_deC_C"/>
</dbReference>
<evidence type="ECO:0000259" key="1">
    <source>
        <dbReference type="Pfam" id="PF05292"/>
    </source>
</evidence>
<dbReference type="PANTHER" id="PTHR28641:SF1">
    <property type="entry name" value="MALONYL-COA DECARBOXYLASE, MITOCHONDRIAL"/>
    <property type="match status" value="1"/>
</dbReference>
<proteinExistence type="predicted"/>
<name>A0AAW1Q5B9_9CHLO</name>
<dbReference type="Gene3D" id="1.20.140.90">
    <property type="entry name" value="Malonyl-CoA decarboxylase, oligemerization domain"/>
    <property type="match status" value="1"/>
</dbReference>
<dbReference type="EMBL" id="JALJOR010000005">
    <property type="protein sequence ID" value="KAK9816452.1"/>
    <property type="molecule type" value="Genomic_DNA"/>
</dbReference>
<sequence>MQVYRHVLPPSEKLNFLQLLATQFGVQGEAVKSAVDKWQQGEASAEDWDGEVMLRSADRLQQACQPLYSSLFTPISNQPGGIKFLLDLRADVLDAIHAQPGHSAHLHVLSERIRRSLAEWFSLGMLQLERITWEQSSAALLQKVMRYEAVHHIQGWDALRLRLLPNRRVYAFFHPSLPDEPLVLLHTALTDHVAASMPEVLEQEASQELAYEHAARQATTAVFYSVSSTQAGLAGVDLGNFLIKQVAHQLQKDLPNIRTLVTLSPMPNFRRWLLTQLQKEKQQAMAQSKQHERGERLLTLGEERALSQHAQEAASLSVSPYYRALDELEGLLDSDNLLANAEAEAIMQPVLMRLAACYLLKERRRQLALDPVANFHLRNGAMLYALRWRADLSAQGLRRSWGIMVNYKYLLEDVQSNNRAYLVDNVIHASDAVKALL</sequence>
<dbReference type="PANTHER" id="PTHR28641">
    <property type="match status" value="1"/>
</dbReference>
<reference evidence="3 4" key="1">
    <citation type="journal article" date="2024" name="Nat. Commun.">
        <title>Phylogenomics reveals the evolutionary origins of lichenization in chlorophyte algae.</title>
        <authorList>
            <person name="Puginier C."/>
            <person name="Libourel C."/>
            <person name="Otte J."/>
            <person name="Skaloud P."/>
            <person name="Haon M."/>
            <person name="Grisel S."/>
            <person name="Petersen M."/>
            <person name="Berrin J.G."/>
            <person name="Delaux P.M."/>
            <person name="Dal Grande F."/>
            <person name="Keller J."/>
        </authorList>
    </citation>
    <scope>NUCLEOTIDE SEQUENCE [LARGE SCALE GENOMIC DNA]</scope>
    <source>
        <strain evidence="3 4">SAG 2043</strain>
    </source>
</reference>
<protein>
    <recommendedName>
        <fullName evidence="5">Malonyl-CoA decarboxylase</fullName>
    </recommendedName>
</protein>
<dbReference type="Pfam" id="PF05292">
    <property type="entry name" value="MCD"/>
    <property type="match status" value="1"/>
</dbReference>
<dbReference type="InterPro" id="IPR038351">
    <property type="entry name" value="MCD_N_sf"/>
</dbReference>
<dbReference type="Proteomes" id="UP001489004">
    <property type="component" value="Unassembled WGS sequence"/>
</dbReference>
<dbReference type="Pfam" id="PF17408">
    <property type="entry name" value="MCD_N"/>
    <property type="match status" value="1"/>
</dbReference>
<dbReference type="GO" id="GO:0005782">
    <property type="term" value="C:peroxisomal matrix"/>
    <property type="evidence" value="ECO:0007669"/>
    <property type="project" value="TreeGrafter"/>
</dbReference>
<dbReference type="InterPro" id="IPR038917">
    <property type="entry name" value="Malonyl_CoA_deC"/>
</dbReference>
<accession>A0AAW1Q5B9</accession>
<dbReference type="GO" id="GO:0006633">
    <property type="term" value="P:fatty acid biosynthetic process"/>
    <property type="evidence" value="ECO:0007669"/>
    <property type="project" value="InterPro"/>
</dbReference>
<dbReference type="InterPro" id="IPR042303">
    <property type="entry name" value="Malonyl_CoA_deC_C_sf"/>
</dbReference>
<evidence type="ECO:0008006" key="5">
    <source>
        <dbReference type="Google" id="ProtNLM"/>
    </source>
</evidence>
<evidence type="ECO:0000313" key="3">
    <source>
        <dbReference type="EMBL" id="KAK9816452.1"/>
    </source>
</evidence>